<evidence type="ECO:0000313" key="2">
    <source>
        <dbReference type="EMBL" id="MCP9290351.1"/>
    </source>
</evidence>
<comment type="caution">
    <text evidence="2">The sequence shown here is derived from an EMBL/GenBank/DDBJ whole genome shotgun (WGS) entry which is preliminary data.</text>
</comment>
<evidence type="ECO:0000313" key="3">
    <source>
        <dbReference type="Proteomes" id="UP001139125"/>
    </source>
</evidence>
<keyword evidence="1" id="KW-0732">Signal</keyword>
<keyword evidence="3" id="KW-1185">Reference proteome</keyword>
<protein>
    <recommendedName>
        <fullName evidence="4">Porin</fullName>
    </recommendedName>
</protein>
<dbReference type="RefSeq" id="WP_255132343.1">
    <property type="nucleotide sequence ID" value="NZ_JANDBC010000001.1"/>
</dbReference>
<proteinExistence type="predicted"/>
<organism evidence="2 3">
    <name type="scientific">Gracilimonas sediminicola</name>
    <dbReference type="NCBI Taxonomy" id="2952158"/>
    <lineage>
        <taxon>Bacteria</taxon>
        <taxon>Pseudomonadati</taxon>
        <taxon>Balneolota</taxon>
        <taxon>Balneolia</taxon>
        <taxon>Balneolales</taxon>
        <taxon>Balneolaceae</taxon>
        <taxon>Gracilimonas</taxon>
    </lineage>
</organism>
<dbReference type="Proteomes" id="UP001139125">
    <property type="component" value="Unassembled WGS sequence"/>
</dbReference>
<dbReference type="SUPFAM" id="SSF56935">
    <property type="entry name" value="Porins"/>
    <property type="match status" value="1"/>
</dbReference>
<evidence type="ECO:0008006" key="4">
    <source>
        <dbReference type="Google" id="ProtNLM"/>
    </source>
</evidence>
<reference evidence="2" key="1">
    <citation type="submission" date="2022-06" db="EMBL/GenBank/DDBJ databases">
        <title>Gracilimonas sp. CAU 1638 isolated from sea sediment.</title>
        <authorList>
            <person name="Kim W."/>
        </authorList>
    </citation>
    <scope>NUCLEOTIDE SEQUENCE</scope>
    <source>
        <strain evidence="2">CAU 1638</strain>
    </source>
</reference>
<gene>
    <name evidence="2" type="ORF">NM125_02010</name>
</gene>
<accession>A0A9X2RBM7</accession>
<evidence type="ECO:0000256" key="1">
    <source>
        <dbReference type="SAM" id="SignalP"/>
    </source>
</evidence>
<feature type="signal peptide" evidence="1">
    <location>
        <begin position="1"/>
        <end position="21"/>
    </location>
</feature>
<feature type="chain" id="PRO_5040883062" description="Porin" evidence="1">
    <location>
        <begin position="22"/>
        <end position="355"/>
    </location>
</feature>
<dbReference type="EMBL" id="JANDBC010000001">
    <property type="protein sequence ID" value="MCP9290351.1"/>
    <property type="molecule type" value="Genomic_DNA"/>
</dbReference>
<name>A0A9X2RBM7_9BACT</name>
<sequence>MVSRIGFTIAVFAAFFLNANAQENSNFNFSGNARFAYVSSSGEALEHFEGTSFLRVRVGAFYSINENHGFKARLATTQSSELPEVSFTIQADGGGLDRGSISFDEFYYRFKSEQTEVKAGRFQHYPKVLTNAGRSNFRFMSNNINIHWVDGIYVKRNLNEDWYGEILGEYQPRDHTSYSYRGALNFGNNEHNLASYLGLENRNRDDNNFIQKGFGLFVAPNAYFKSGGYSTYLTVMSRLVYDLPKPDALNGGSFRVAAEIGQNLNTTFEDGTSAVLSLGIHNFAGKHQFMVEFAKTDSDWLTPNVYGPNSDEVEFRYRYFITDDLNIDFRYRIRESRSDFVDTNYNFFARATYSF</sequence>
<dbReference type="AlphaFoldDB" id="A0A9X2RBM7"/>